<gene>
    <name evidence="1" type="ORF">S01H1_73223</name>
</gene>
<dbReference type="EMBL" id="BARS01048911">
    <property type="protein sequence ID" value="GAG28568.1"/>
    <property type="molecule type" value="Genomic_DNA"/>
</dbReference>
<organism evidence="1">
    <name type="scientific">marine sediment metagenome</name>
    <dbReference type="NCBI Taxonomy" id="412755"/>
    <lineage>
        <taxon>unclassified sequences</taxon>
        <taxon>metagenomes</taxon>
        <taxon>ecological metagenomes</taxon>
    </lineage>
</organism>
<protein>
    <submittedName>
        <fullName evidence="1">Uncharacterized protein</fullName>
    </submittedName>
</protein>
<evidence type="ECO:0000313" key="1">
    <source>
        <dbReference type="EMBL" id="GAG28568.1"/>
    </source>
</evidence>
<accession>X0WVW8</accession>
<name>X0WVW8_9ZZZZ</name>
<dbReference type="AlphaFoldDB" id="X0WVW8"/>
<comment type="caution">
    <text evidence="1">The sequence shown here is derived from an EMBL/GenBank/DDBJ whole genome shotgun (WGS) entry which is preliminary data.</text>
</comment>
<reference evidence="1" key="1">
    <citation type="journal article" date="2014" name="Front. Microbiol.">
        <title>High frequency of phylogenetically diverse reductive dehalogenase-homologous genes in deep subseafloor sedimentary metagenomes.</title>
        <authorList>
            <person name="Kawai M."/>
            <person name="Futagami T."/>
            <person name="Toyoda A."/>
            <person name="Takaki Y."/>
            <person name="Nishi S."/>
            <person name="Hori S."/>
            <person name="Arai W."/>
            <person name="Tsubouchi T."/>
            <person name="Morono Y."/>
            <person name="Uchiyama I."/>
            <person name="Ito T."/>
            <person name="Fujiyama A."/>
            <person name="Inagaki F."/>
            <person name="Takami H."/>
        </authorList>
    </citation>
    <scope>NUCLEOTIDE SEQUENCE</scope>
    <source>
        <strain evidence="1">Expedition CK06-06</strain>
    </source>
</reference>
<feature type="non-terminal residue" evidence="1">
    <location>
        <position position="1"/>
    </location>
</feature>
<sequence>LEANMQRWDEVHEYGLEMLTGASGEFVWTVEPLRPVGESVGLVVPLTVYTFTSAAEPELRRDAIRNARGKVNDATWMGAPAGYVLFEGASARRTTTSQGVGAWEITYRFRELDHSHNAYHGRPAGAGRWELIEDQYGNPPHASADFRTLFV</sequence>
<proteinExistence type="predicted"/>